<dbReference type="Proteomes" id="UP000006056">
    <property type="component" value="Chromosome"/>
</dbReference>
<dbReference type="STRING" id="926566.Terro_3928"/>
<evidence type="ECO:0000313" key="2">
    <source>
        <dbReference type="EMBL" id="AFL90136.1"/>
    </source>
</evidence>
<dbReference type="EMBL" id="CP003379">
    <property type="protein sequence ID" value="AFL90136.1"/>
    <property type="molecule type" value="Genomic_DNA"/>
</dbReference>
<protein>
    <recommendedName>
        <fullName evidence="1">Putative zinc-finger domain-containing protein</fullName>
    </recommendedName>
</protein>
<organism evidence="2 3">
    <name type="scientific">Terriglobus roseus (strain DSM 18391 / NRRL B-41598 / KBS 63)</name>
    <dbReference type="NCBI Taxonomy" id="926566"/>
    <lineage>
        <taxon>Bacteria</taxon>
        <taxon>Pseudomonadati</taxon>
        <taxon>Acidobacteriota</taxon>
        <taxon>Terriglobia</taxon>
        <taxon>Terriglobales</taxon>
        <taxon>Acidobacteriaceae</taxon>
        <taxon>Terriglobus</taxon>
    </lineage>
</organism>
<accession>I3ZLL8</accession>
<dbReference type="Gene3D" id="1.10.10.1320">
    <property type="entry name" value="Anti-sigma factor, zinc-finger domain"/>
    <property type="match status" value="1"/>
</dbReference>
<reference evidence="2 3" key="1">
    <citation type="submission" date="2012-06" db="EMBL/GenBank/DDBJ databases">
        <title>Complete genome of Terriglobus roseus DSM 18391.</title>
        <authorList>
            <consortium name="US DOE Joint Genome Institute (JGI-PGF)"/>
            <person name="Lucas S."/>
            <person name="Copeland A."/>
            <person name="Lapidus A."/>
            <person name="Glavina del Rio T."/>
            <person name="Dalin E."/>
            <person name="Tice H."/>
            <person name="Bruce D."/>
            <person name="Goodwin L."/>
            <person name="Pitluck S."/>
            <person name="Peters L."/>
            <person name="Mikhailova N."/>
            <person name="Munk A.C.C."/>
            <person name="Kyrpides N."/>
            <person name="Mavromatis K."/>
            <person name="Ivanova N."/>
            <person name="Brettin T."/>
            <person name="Detter J.C."/>
            <person name="Han C."/>
            <person name="Larimer F."/>
            <person name="Land M."/>
            <person name="Hauser L."/>
            <person name="Markowitz V."/>
            <person name="Cheng J.-F."/>
            <person name="Hugenholtz P."/>
            <person name="Woyke T."/>
            <person name="Wu D."/>
            <person name="Brambilla E."/>
            <person name="Klenk H.-P."/>
            <person name="Eisen J.A."/>
        </authorList>
    </citation>
    <scope>NUCLEOTIDE SEQUENCE [LARGE SCALE GENOMIC DNA]</scope>
    <source>
        <strain evidence="3">DSM 18391 / NRRL B-41598 / KBS 63</strain>
    </source>
</reference>
<sequence length="320" mass="34819">MNCEEVREQLVLLAYDELREAERADLELHLRGCAGCQEESEALNAMTNVLAQESVPVVTPNMLAASRMRLDEALDEAGKSTWSMRLRAALQGTWQHLYAAPALATLLVGVGFLGGNMLTRYQVAHAPQPHGGLVATEGEGIIGNISGIVTTPDPDVIQVKYTQMVPMMFQGRLDEPQLRRLLTLAAQHNSDNGIRAISVDLLAKECKAGHVCEHGEGDATGFRDALLVSLRYDKSPAVRLRALEGLGPYIAQDQKVRDVVLESLMRDSSADVRTHAIGMLEPVEGDSSVRQVLHTVSTQDENPYIRTASMQALGTVDGIQ</sequence>
<dbReference type="Gene3D" id="1.25.10.10">
    <property type="entry name" value="Leucine-rich Repeat Variant"/>
    <property type="match status" value="1"/>
</dbReference>
<dbReference type="KEGG" id="trs:Terro_3928"/>
<dbReference type="Pfam" id="PF13646">
    <property type="entry name" value="HEAT_2"/>
    <property type="match status" value="1"/>
</dbReference>
<feature type="domain" description="Putative zinc-finger" evidence="1">
    <location>
        <begin position="3"/>
        <end position="37"/>
    </location>
</feature>
<keyword evidence="3" id="KW-1185">Reference proteome</keyword>
<dbReference type="AlphaFoldDB" id="I3ZLL8"/>
<proteinExistence type="predicted"/>
<dbReference type="SUPFAM" id="SSF48371">
    <property type="entry name" value="ARM repeat"/>
    <property type="match status" value="1"/>
</dbReference>
<name>I3ZLL8_TERRK</name>
<dbReference type="HOGENOM" id="CLU_893652_0_0_0"/>
<dbReference type="InterPro" id="IPR041916">
    <property type="entry name" value="Anti_sigma_zinc_sf"/>
</dbReference>
<dbReference type="eggNOG" id="COG1413">
    <property type="taxonomic scope" value="Bacteria"/>
</dbReference>
<dbReference type="OrthoDB" id="113002at2"/>
<gene>
    <name evidence="2" type="ordered locus">Terro_3928</name>
</gene>
<dbReference type="Pfam" id="PF13490">
    <property type="entry name" value="zf-HC2"/>
    <property type="match status" value="1"/>
</dbReference>
<dbReference type="InterPro" id="IPR027383">
    <property type="entry name" value="Znf_put"/>
</dbReference>
<dbReference type="InterPro" id="IPR011989">
    <property type="entry name" value="ARM-like"/>
</dbReference>
<evidence type="ECO:0000313" key="3">
    <source>
        <dbReference type="Proteomes" id="UP000006056"/>
    </source>
</evidence>
<dbReference type="RefSeq" id="WP_014787396.1">
    <property type="nucleotide sequence ID" value="NC_018014.1"/>
</dbReference>
<evidence type="ECO:0000259" key="1">
    <source>
        <dbReference type="Pfam" id="PF13490"/>
    </source>
</evidence>
<dbReference type="InterPro" id="IPR016024">
    <property type="entry name" value="ARM-type_fold"/>
</dbReference>